<dbReference type="EMBL" id="CNGE01000130">
    <property type="protein sequence ID" value="CKR96789.1"/>
    <property type="molecule type" value="Genomic_DNA"/>
</dbReference>
<dbReference type="Proteomes" id="UP000046680">
    <property type="component" value="Unassembled WGS sequence"/>
</dbReference>
<sequence>MRSASIRTLDSAGWMRCCSASKSKPWSVAMMISPSITQRCGSSALIAATSSGK</sequence>
<evidence type="ECO:0000313" key="6">
    <source>
        <dbReference type="Proteomes" id="UP000048948"/>
    </source>
</evidence>
<dbReference type="Proteomes" id="UP000039217">
    <property type="component" value="Unassembled WGS sequence"/>
</dbReference>
<dbReference type="EMBL" id="CGCX01000194">
    <property type="protein sequence ID" value="CFR69639.1"/>
    <property type="molecule type" value="Genomic_DNA"/>
</dbReference>
<evidence type="ECO:0000313" key="3">
    <source>
        <dbReference type="EMBL" id="CNU67159.1"/>
    </source>
</evidence>
<dbReference type="AlphaFoldDB" id="A0A655EVM2"/>
<accession>A0A655EVM2</accession>
<reference evidence="4 5" key="1">
    <citation type="submission" date="2015-03" db="EMBL/GenBank/DDBJ databases">
        <authorList>
            <consortium name="Pathogen Informatics"/>
        </authorList>
    </citation>
    <scope>NUCLEOTIDE SEQUENCE [LARGE SCALE GENOMIC DNA]</scope>
    <source>
        <strain evidence="2 6">Bir 172</strain>
        <strain evidence="1 5">C09601061</strain>
        <strain evidence="3 4">D00501624</strain>
    </source>
</reference>
<protein>
    <submittedName>
        <fullName evidence="2">Uncharacterized protein</fullName>
    </submittedName>
</protein>
<dbReference type="EMBL" id="CQQC01000243">
    <property type="protein sequence ID" value="CNU67159.1"/>
    <property type="molecule type" value="Genomic_DNA"/>
</dbReference>
<evidence type="ECO:0000313" key="2">
    <source>
        <dbReference type="EMBL" id="CKR96789.1"/>
    </source>
</evidence>
<organism evidence="2 6">
    <name type="scientific">Mycobacterium tuberculosis</name>
    <dbReference type="NCBI Taxonomy" id="1773"/>
    <lineage>
        <taxon>Bacteria</taxon>
        <taxon>Bacillati</taxon>
        <taxon>Actinomycetota</taxon>
        <taxon>Actinomycetes</taxon>
        <taxon>Mycobacteriales</taxon>
        <taxon>Mycobacteriaceae</taxon>
        <taxon>Mycobacterium</taxon>
        <taxon>Mycobacterium tuberculosis complex</taxon>
    </lineage>
</organism>
<dbReference type="Proteomes" id="UP000048948">
    <property type="component" value="Unassembled WGS sequence"/>
</dbReference>
<evidence type="ECO:0000313" key="4">
    <source>
        <dbReference type="Proteomes" id="UP000039217"/>
    </source>
</evidence>
<evidence type="ECO:0000313" key="5">
    <source>
        <dbReference type="Proteomes" id="UP000046680"/>
    </source>
</evidence>
<proteinExistence type="predicted"/>
<evidence type="ECO:0000313" key="1">
    <source>
        <dbReference type="EMBL" id="CFR69639.1"/>
    </source>
</evidence>
<gene>
    <name evidence="1" type="ORF">ERS007657_00779</name>
    <name evidence="3" type="ORF">ERS007661_01017</name>
    <name evidence="2" type="ORF">ERS027646_01027</name>
</gene>
<name>A0A655EVM2_MYCTX</name>